<dbReference type="InterPro" id="IPR029398">
    <property type="entry name" value="PolB_thumb"/>
</dbReference>
<evidence type="ECO:0000313" key="6">
    <source>
        <dbReference type="Proteomes" id="UP000664991"/>
    </source>
</evidence>
<accession>A0A836D7X2</accession>
<sequence>KHKPKQDQVTAADMSDGHPQKEFTELFSTNKFECAIRHTPTKRPLIPPSLEVQGVRNDWLPCVVQGERREKTDMKNKYNLTLGKFTVATAHPGVAGEPLPVDSEKDIFDYIQWKYREPKDRSE</sequence>
<dbReference type="Gene3D" id="3.30.210.10">
    <property type="entry name" value="DNA polymerase, thumb domain"/>
    <property type="match status" value="1"/>
</dbReference>
<evidence type="ECO:0000256" key="1">
    <source>
        <dbReference type="ARBA" id="ARBA00022679"/>
    </source>
</evidence>
<gene>
    <name evidence="5" type="ORF">JEQ12_014536</name>
</gene>
<keyword evidence="1" id="KW-0808">Transferase</keyword>
<reference evidence="5 6" key="1">
    <citation type="submission" date="2020-12" db="EMBL/GenBank/DDBJ databases">
        <title>De novo assembly of Tibetan sheep genome.</title>
        <authorList>
            <person name="Li X."/>
        </authorList>
    </citation>
    <scope>NUCLEOTIDE SEQUENCE [LARGE SCALE GENOMIC DNA]</scope>
    <source>
        <tissue evidence="5">Heart</tissue>
    </source>
</reference>
<dbReference type="EMBL" id="JAEMGP010000003">
    <property type="protein sequence ID" value="KAG5212107.1"/>
    <property type="molecule type" value="Genomic_DNA"/>
</dbReference>
<dbReference type="SUPFAM" id="SSF81301">
    <property type="entry name" value="Nucleotidyltransferase"/>
    <property type="match status" value="1"/>
</dbReference>
<feature type="region of interest" description="Disordered" evidence="3">
    <location>
        <begin position="1"/>
        <end position="20"/>
    </location>
</feature>
<dbReference type="InterPro" id="IPR037160">
    <property type="entry name" value="DNA_Pol_thumb_sf"/>
</dbReference>
<dbReference type="Proteomes" id="UP000664991">
    <property type="component" value="Unassembled WGS sequence"/>
</dbReference>
<feature type="non-terminal residue" evidence="5">
    <location>
        <position position="123"/>
    </location>
</feature>
<keyword evidence="2" id="KW-0548">Nucleotidyltransferase</keyword>
<proteinExistence type="predicted"/>
<feature type="domain" description="DNA polymerase beta thumb" evidence="4">
    <location>
        <begin position="92"/>
        <end position="121"/>
    </location>
</feature>
<evidence type="ECO:0000256" key="3">
    <source>
        <dbReference type="SAM" id="MobiDB-lite"/>
    </source>
</evidence>
<evidence type="ECO:0000259" key="4">
    <source>
        <dbReference type="Pfam" id="PF14791"/>
    </source>
</evidence>
<name>A0A836D7X2_SHEEP</name>
<dbReference type="Pfam" id="PF14791">
    <property type="entry name" value="DNA_pol_B_thumb"/>
    <property type="match status" value="1"/>
</dbReference>
<comment type="caution">
    <text evidence="5">The sequence shown here is derived from an EMBL/GenBank/DDBJ whole genome shotgun (WGS) entry which is preliminary data.</text>
</comment>
<organism evidence="5 6">
    <name type="scientific">Ovis aries</name>
    <name type="common">Sheep</name>
    <dbReference type="NCBI Taxonomy" id="9940"/>
    <lineage>
        <taxon>Eukaryota</taxon>
        <taxon>Metazoa</taxon>
        <taxon>Chordata</taxon>
        <taxon>Craniata</taxon>
        <taxon>Vertebrata</taxon>
        <taxon>Euteleostomi</taxon>
        <taxon>Mammalia</taxon>
        <taxon>Eutheria</taxon>
        <taxon>Laurasiatheria</taxon>
        <taxon>Artiodactyla</taxon>
        <taxon>Ruminantia</taxon>
        <taxon>Pecora</taxon>
        <taxon>Bovidae</taxon>
        <taxon>Caprinae</taxon>
        <taxon>Ovis</taxon>
    </lineage>
</organism>
<protein>
    <recommendedName>
        <fullName evidence="4">DNA polymerase beta thumb domain-containing protein</fullName>
    </recommendedName>
</protein>
<dbReference type="GO" id="GO:0016779">
    <property type="term" value="F:nucleotidyltransferase activity"/>
    <property type="evidence" value="ECO:0007669"/>
    <property type="project" value="UniProtKB-KW"/>
</dbReference>
<dbReference type="InterPro" id="IPR043519">
    <property type="entry name" value="NT_sf"/>
</dbReference>
<evidence type="ECO:0000256" key="2">
    <source>
        <dbReference type="ARBA" id="ARBA00022695"/>
    </source>
</evidence>
<evidence type="ECO:0000313" key="5">
    <source>
        <dbReference type="EMBL" id="KAG5212107.1"/>
    </source>
</evidence>
<dbReference type="AlphaFoldDB" id="A0A836D7X2"/>